<dbReference type="AlphaFoldDB" id="A0A067LCY8"/>
<reference evidence="1 2" key="1">
    <citation type="journal article" date="2014" name="PLoS ONE">
        <title>Global Analysis of Gene Expression Profiles in Physic Nut (Jatropha curcas L.) Seedlings Exposed to Salt Stress.</title>
        <authorList>
            <person name="Zhang L."/>
            <person name="Zhang C."/>
            <person name="Wu P."/>
            <person name="Chen Y."/>
            <person name="Li M."/>
            <person name="Jiang H."/>
            <person name="Wu G."/>
        </authorList>
    </citation>
    <scope>NUCLEOTIDE SEQUENCE [LARGE SCALE GENOMIC DNA]</scope>
    <source>
        <strain evidence="2">cv. GZQX0401</strain>
        <tissue evidence="1">Young leaves</tissue>
    </source>
</reference>
<evidence type="ECO:0000313" key="1">
    <source>
        <dbReference type="EMBL" id="KDP45103.1"/>
    </source>
</evidence>
<gene>
    <name evidence="1" type="ORF">JCGZ_18545</name>
</gene>
<dbReference type="InterPro" id="IPR023393">
    <property type="entry name" value="START-like_dom_sf"/>
</dbReference>
<proteinExistence type="predicted"/>
<dbReference type="Gene3D" id="3.30.530.20">
    <property type="match status" value="1"/>
</dbReference>
<dbReference type="Proteomes" id="UP000027138">
    <property type="component" value="Unassembled WGS sequence"/>
</dbReference>
<accession>A0A067LCY8</accession>
<dbReference type="SUPFAM" id="SSF55961">
    <property type="entry name" value="Bet v1-like"/>
    <property type="match status" value="1"/>
</dbReference>
<evidence type="ECO:0000313" key="2">
    <source>
        <dbReference type="Proteomes" id="UP000027138"/>
    </source>
</evidence>
<name>A0A067LCY8_JATCU</name>
<keyword evidence="2" id="KW-1185">Reference proteome</keyword>
<evidence type="ECO:0008006" key="3">
    <source>
        <dbReference type="Google" id="ProtNLM"/>
    </source>
</evidence>
<organism evidence="1 2">
    <name type="scientific">Jatropha curcas</name>
    <name type="common">Barbados nut</name>
    <dbReference type="NCBI Taxonomy" id="180498"/>
    <lineage>
        <taxon>Eukaryota</taxon>
        <taxon>Viridiplantae</taxon>
        <taxon>Streptophyta</taxon>
        <taxon>Embryophyta</taxon>
        <taxon>Tracheophyta</taxon>
        <taxon>Spermatophyta</taxon>
        <taxon>Magnoliopsida</taxon>
        <taxon>eudicotyledons</taxon>
        <taxon>Gunneridae</taxon>
        <taxon>Pentapetalae</taxon>
        <taxon>rosids</taxon>
        <taxon>fabids</taxon>
        <taxon>Malpighiales</taxon>
        <taxon>Euphorbiaceae</taxon>
        <taxon>Crotonoideae</taxon>
        <taxon>Jatropheae</taxon>
        <taxon>Jatropha</taxon>
    </lineage>
</organism>
<protein>
    <recommendedName>
        <fullName evidence="3">Bet v I/Major latex protein domain-containing protein</fullName>
    </recommendedName>
</protein>
<sequence>MASYPITVVSTVTLQSSADKLVKFLGGASTDLKNLLPDVYTQINVRESTNDYIKRFQLVYASGFPIMWAEVNIDVMDRANMVCIYHVHILTNGDAGDFNTRGTTIRVIEVLRPYGNGSKVEYTYEFERANTDVGPALFEFEISNLIKLDKKLA</sequence>
<dbReference type="EMBL" id="KK914238">
    <property type="protein sequence ID" value="KDP45103.1"/>
    <property type="molecule type" value="Genomic_DNA"/>
</dbReference>